<evidence type="ECO:0000313" key="7">
    <source>
        <dbReference type="EMBL" id="CAB9521591.1"/>
    </source>
</evidence>
<dbReference type="GO" id="GO:0005886">
    <property type="term" value="C:plasma membrane"/>
    <property type="evidence" value="ECO:0007669"/>
    <property type="project" value="TreeGrafter"/>
</dbReference>
<evidence type="ECO:0000256" key="1">
    <source>
        <dbReference type="ARBA" id="ARBA00007528"/>
    </source>
</evidence>
<comment type="caution">
    <text evidence="7">The sequence shown here is derived from an EMBL/GenBank/DDBJ whole genome shotgun (WGS) entry which is preliminary data.</text>
</comment>
<feature type="region of interest" description="Disordered" evidence="5">
    <location>
        <begin position="501"/>
        <end position="679"/>
    </location>
</feature>
<keyword evidence="4" id="KW-0325">Glycoprotein</keyword>
<dbReference type="EMBL" id="CAICTM010001209">
    <property type="protein sequence ID" value="CAB9521591.1"/>
    <property type="molecule type" value="Genomic_DNA"/>
</dbReference>
<evidence type="ECO:0000256" key="2">
    <source>
        <dbReference type="ARBA" id="ARBA00022729"/>
    </source>
</evidence>
<keyword evidence="3" id="KW-1015">Disulfide bond</keyword>
<dbReference type="Proteomes" id="UP001153069">
    <property type="component" value="Unassembled WGS sequence"/>
</dbReference>
<evidence type="ECO:0000256" key="4">
    <source>
        <dbReference type="ARBA" id="ARBA00023180"/>
    </source>
</evidence>
<evidence type="ECO:0000256" key="5">
    <source>
        <dbReference type="SAM" id="MobiDB-lite"/>
    </source>
</evidence>
<dbReference type="GO" id="GO:0042124">
    <property type="term" value="F:1,3-beta-glucanosyltransferase activity"/>
    <property type="evidence" value="ECO:0007669"/>
    <property type="project" value="TreeGrafter"/>
</dbReference>
<dbReference type="AlphaFoldDB" id="A0A9N8HPU7"/>
<evidence type="ECO:0000256" key="6">
    <source>
        <dbReference type="SAM" id="SignalP"/>
    </source>
</evidence>
<feature type="chain" id="PRO_5040311667" evidence="6">
    <location>
        <begin position="36"/>
        <end position="702"/>
    </location>
</feature>
<feature type="compositionally biased region" description="Low complexity" evidence="5">
    <location>
        <begin position="573"/>
        <end position="587"/>
    </location>
</feature>
<dbReference type="SUPFAM" id="SSF51445">
    <property type="entry name" value="(Trans)glycosidases"/>
    <property type="match status" value="1"/>
</dbReference>
<feature type="compositionally biased region" description="Low complexity" evidence="5">
    <location>
        <begin position="642"/>
        <end position="652"/>
    </location>
</feature>
<protein>
    <submittedName>
        <fullName evidence="7">3-beta-glucanosyltransferase</fullName>
    </submittedName>
</protein>
<dbReference type="PANTHER" id="PTHR31468:SF2">
    <property type="entry name" value="1,3-BETA-GLUCANOSYLTRANSFERASE GAS1"/>
    <property type="match status" value="1"/>
</dbReference>
<feature type="signal peptide" evidence="6">
    <location>
        <begin position="1"/>
        <end position="35"/>
    </location>
</feature>
<reference evidence="7" key="1">
    <citation type="submission" date="2020-06" db="EMBL/GenBank/DDBJ databases">
        <authorList>
            <consortium name="Plant Systems Biology data submission"/>
        </authorList>
    </citation>
    <scope>NUCLEOTIDE SEQUENCE</scope>
    <source>
        <strain evidence="7">D6</strain>
    </source>
</reference>
<dbReference type="OrthoDB" id="421038at2759"/>
<accession>A0A9N8HPU7</accession>
<name>A0A9N8HPU7_9STRA</name>
<gene>
    <name evidence="7" type="ORF">SEMRO_1211_G252820.1</name>
</gene>
<feature type="compositionally biased region" description="Acidic residues" evidence="5">
    <location>
        <begin position="618"/>
        <end position="630"/>
    </location>
</feature>
<evidence type="ECO:0000256" key="3">
    <source>
        <dbReference type="ARBA" id="ARBA00023157"/>
    </source>
</evidence>
<evidence type="ECO:0000313" key="8">
    <source>
        <dbReference type="Proteomes" id="UP001153069"/>
    </source>
</evidence>
<dbReference type="Gene3D" id="3.20.20.80">
    <property type="entry name" value="Glycosidases"/>
    <property type="match status" value="1"/>
</dbReference>
<feature type="compositionally biased region" description="Polar residues" evidence="5">
    <location>
        <begin position="501"/>
        <end position="513"/>
    </location>
</feature>
<feature type="compositionally biased region" description="Polar residues" evidence="5">
    <location>
        <begin position="588"/>
        <end position="613"/>
    </location>
</feature>
<comment type="similarity">
    <text evidence="1">Belongs to the glycosyl hydrolase 72 family.</text>
</comment>
<dbReference type="InterPro" id="IPR004886">
    <property type="entry name" value="Glucanosyltransferase"/>
</dbReference>
<sequence length="702" mass="75395">MMKLSSSRAARSRRHGGLLPMGILLSLLLLAPVSSQTYPQECANYAPPAVIKGNKIFVSTTGEYLPIKGINYYPRPNDGDLVLGNSQDFYSEEFRSSWERDIAHFQNLGINAIRLYAVNPGLNHDGFMCALKAAGIYVIVGLAADCENCAVQWQDPPNCYPLRLQQRGQFIIQQFARYENVLGFSAGNEVSLSAYSDKGNLPCQKKFIRDMRAFIQQCAASSGMRHIPVGVIFADHDREIKAQYYNCRSDPQDDLEEAEFLGINSYLHCDGSATDIDELIGYKTLLAGFQSWGLTVPALWTEFGCLNDSFETIGDHQAQRNFLQVDALFSPEYREVFNGGFVFEYSTEKVYSESQAPFPFTGFGHGNYGVGYFSPENCNGIDIPCEYIPKPQFQSLASRYNAVDAAVANEVTLSSFNPPVLDPPACPTEVPALSQFVWPTDDPNIQPRQCPVLVPVYCFGVPGDCVTVPHPSTEILDTGAIDEIFDTDPVNVERVTNTTAPVKTLSPTTSAVVTQSPTTNALTTTTTAPSFAESPGTASPSLRATSSTTSTPTVAPIVTAAPTGVTSDPTAPPTVVATPEPTTGEPTRQPSARPSTASPTFTPTDGPSASPSATIEAPAEDGETGSDLDTVEGISSSGQDVSNTTNGSNTTGDDLTEAPTFEPTEDLELPAVEGEATSSSPLLARRGLWVTVGALVGLKMLL</sequence>
<feature type="compositionally biased region" description="Low complexity" evidence="5">
    <location>
        <begin position="514"/>
        <end position="566"/>
    </location>
</feature>
<dbReference type="PANTHER" id="PTHR31468">
    <property type="entry name" value="1,3-BETA-GLUCANOSYLTRANSFERASE GAS1"/>
    <property type="match status" value="1"/>
</dbReference>
<dbReference type="InterPro" id="IPR017853">
    <property type="entry name" value="GH"/>
</dbReference>
<keyword evidence="2 6" id="KW-0732">Signal</keyword>
<organism evidence="7 8">
    <name type="scientific">Seminavis robusta</name>
    <dbReference type="NCBI Taxonomy" id="568900"/>
    <lineage>
        <taxon>Eukaryota</taxon>
        <taxon>Sar</taxon>
        <taxon>Stramenopiles</taxon>
        <taxon>Ochrophyta</taxon>
        <taxon>Bacillariophyta</taxon>
        <taxon>Bacillariophyceae</taxon>
        <taxon>Bacillariophycidae</taxon>
        <taxon>Naviculales</taxon>
        <taxon>Naviculaceae</taxon>
        <taxon>Seminavis</taxon>
    </lineage>
</organism>
<keyword evidence="8" id="KW-1185">Reference proteome</keyword>
<dbReference type="GO" id="GO:0034411">
    <property type="term" value="P:cell wall (1-&gt;3)-beta-D-glucan biosynthetic process"/>
    <property type="evidence" value="ECO:0007669"/>
    <property type="project" value="TreeGrafter"/>
</dbReference>
<dbReference type="Pfam" id="PF03198">
    <property type="entry name" value="Glyco_hydro_72"/>
    <property type="match status" value="1"/>
</dbReference>
<proteinExistence type="inferred from homology"/>